<accession>S3UTA7</accession>
<gene>
    <name evidence="2" type="ORF">LEP1GSC058_3905</name>
</gene>
<reference evidence="2" key="1">
    <citation type="submission" date="2013-04" db="EMBL/GenBank/DDBJ databases">
        <authorList>
            <person name="Harkins D.M."/>
            <person name="Durkin A.S."/>
            <person name="Selengut J.D."/>
            <person name="Sanka R."/>
            <person name="DePew J."/>
            <person name="Purushe J."/>
            <person name="Ahmed A."/>
            <person name="van der Linden H."/>
            <person name="Goris M.G.A."/>
            <person name="Hartskeerl R.A."/>
            <person name="Vinetz J.M."/>
            <person name="Sutton G.G."/>
            <person name="Nelson W.C."/>
            <person name="Fouts D.E."/>
        </authorList>
    </citation>
    <scope>NUCLEOTIDE SEQUENCE [LARGE SCALE GENOMIC DNA]</scope>
    <source>
        <strain evidence="2">BUT 6</strain>
    </source>
</reference>
<keyword evidence="3" id="KW-1185">Reference proteome</keyword>
<dbReference type="PROSITE" id="PS51257">
    <property type="entry name" value="PROKAR_LIPOPROTEIN"/>
    <property type="match status" value="1"/>
</dbReference>
<feature type="transmembrane region" description="Helical" evidence="1">
    <location>
        <begin position="29"/>
        <end position="50"/>
    </location>
</feature>
<sequence length="63" mass="6948">MREEHPEPSHFGLSLSGCIPAEYINYPKLVYGLTFSIGVLTSSLYNILLFPSLLNIPPPSLTV</sequence>
<organism evidence="2 3">
    <name type="scientific">Leptospira fainei serovar Hurstbridge str. BUT 6</name>
    <dbReference type="NCBI Taxonomy" id="1193011"/>
    <lineage>
        <taxon>Bacteria</taxon>
        <taxon>Pseudomonadati</taxon>
        <taxon>Spirochaetota</taxon>
        <taxon>Spirochaetia</taxon>
        <taxon>Leptospirales</taxon>
        <taxon>Leptospiraceae</taxon>
        <taxon>Leptospira</taxon>
    </lineage>
</organism>
<evidence type="ECO:0000313" key="2">
    <source>
        <dbReference type="EMBL" id="EPG73651.1"/>
    </source>
</evidence>
<dbReference type="Proteomes" id="UP000014540">
    <property type="component" value="Unassembled WGS sequence"/>
</dbReference>
<evidence type="ECO:0000256" key="1">
    <source>
        <dbReference type="SAM" id="Phobius"/>
    </source>
</evidence>
<dbReference type="STRING" id="1193011.LEP1GSC058_3905"/>
<evidence type="ECO:0000313" key="3">
    <source>
        <dbReference type="Proteomes" id="UP000014540"/>
    </source>
</evidence>
<dbReference type="AlphaFoldDB" id="S3UTA7"/>
<keyword evidence="1" id="KW-0472">Membrane</keyword>
<name>S3UTA7_9LEPT</name>
<keyword evidence="1" id="KW-1133">Transmembrane helix</keyword>
<protein>
    <submittedName>
        <fullName evidence="2">Lipoprotein</fullName>
    </submittedName>
</protein>
<keyword evidence="1" id="KW-0812">Transmembrane</keyword>
<comment type="caution">
    <text evidence="2">The sequence shown here is derived from an EMBL/GenBank/DDBJ whole genome shotgun (WGS) entry which is preliminary data.</text>
</comment>
<dbReference type="EMBL" id="AKWZ02000010">
    <property type="protein sequence ID" value="EPG73651.1"/>
    <property type="molecule type" value="Genomic_DNA"/>
</dbReference>
<keyword evidence="2" id="KW-0449">Lipoprotein</keyword>
<proteinExistence type="predicted"/>